<reference evidence="3" key="1">
    <citation type="journal article" date="2019" name="Int. J. Syst. Evol. Microbiol.">
        <title>The Global Catalogue of Microorganisms (GCM) 10K type strain sequencing project: providing services to taxonomists for standard genome sequencing and annotation.</title>
        <authorList>
            <consortium name="The Broad Institute Genomics Platform"/>
            <consortium name="The Broad Institute Genome Sequencing Center for Infectious Disease"/>
            <person name="Wu L."/>
            <person name="Ma J."/>
        </authorList>
    </citation>
    <scope>NUCLEOTIDE SEQUENCE [LARGE SCALE GENOMIC DNA]</scope>
    <source>
        <strain evidence="3">DFY28</strain>
    </source>
</reference>
<dbReference type="InterPro" id="IPR007235">
    <property type="entry name" value="Glyco_trans_28_C"/>
</dbReference>
<name>A0ABW4N6Z4_9CAUL</name>
<dbReference type="PANTHER" id="PTHR21015:SF22">
    <property type="entry name" value="GLYCOSYLTRANSFERASE"/>
    <property type="match status" value="1"/>
</dbReference>
<dbReference type="RefSeq" id="WP_377283624.1">
    <property type="nucleotide sequence ID" value="NZ_JBHRSI010000009.1"/>
</dbReference>
<proteinExistence type="predicted"/>
<dbReference type="EMBL" id="JBHUEY010000001">
    <property type="protein sequence ID" value="MFD1784430.1"/>
    <property type="molecule type" value="Genomic_DNA"/>
</dbReference>
<dbReference type="NCBIfam" id="TIGR03590">
    <property type="entry name" value="PseG"/>
    <property type="match status" value="1"/>
</dbReference>
<evidence type="ECO:0000313" key="3">
    <source>
        <dbReference type="Proteomes" id="UP001597237"/>
    </source>
</evidence>
<dbReference type="EC" id="3.6.1.57" evidence="2"/>
<dbReference type="SUPFAM" id="SSF53756">
    <property type="entry name" value="UDP-Glycosyltransferase/glycogen phosphorylase"/>
    <property type="match status" value="1"/>
</dbReference>
<dbReference type="GO" id="GO:0016787">
    <property type="term" value="F:hydrolase activity"/>
    <property type="evidence" value="ECO:0007669"/>
    <property type="project" value="UniProtKB-KW"/>
</dbReference>
<dbReference type="PANTHER" id="PTHR21015">
    <property type="entry name" value="UDP-N-ACETYLGLUCOSAMINE--N-ACETYLMURAMYL-(PENTAPEPTIDE) PYROPHOSPHORYL-UNDECAPRENOL N-ACETYLGLUCOSAMINE TRANSFERASE 1"/>
    <property type="match status" value="1"/>
</dbReference>
<dbReference type="Pfam" id="PF04101">
    <property type="entry name" value="Glyco_tran_28_C"/>
    <property type="match status" value="1"/>
</dbReference>
<organism evidence="2 3">
    <name type="scientific">Phenylobacterium terrae</name>
    <dbReference type="NCBI Taxonomy" id="2665495"/>
    <lineage>
        <taxon>Bacteria</taxon>
        <taxon>Pseudomonadati</taxon>
        <taxon>Pseudomonadota</taxon>
        <taxon>Alphaproteobacteria</taxon>
        <taxon>Caulobacterales</taxon>
        <taxon>Caulobacteraceae</taxon>
        <taxon>Phenylobacterium</taxon>
    </lineage>
</organism>
<feature type="domain" description="Glycosyl transferase family 28 C-terminal" evidence="1">
    <location>
        <begin position="229"/>
        <end position="306"/>
    </location>
</feature>
<accession>A0ABW4N6Z4</accession>
<evidence type="ECO:0000313" key="2">
    <source>
        <dbReference type="EMBL" id="MFD1784430.1"/>
    </source>
</evidence>
<dbReference type="InterPro" id="IPR020023">
    <property type="entry name" value="PseG"/>
</dbReference>
<dbReference type="Proteomes" id="UP001597237">
    <property type="component" value="Unassembled WGS sequence"/>
</dbReference>
<gene>
    <name evidence="2" type="primary">pseG</name>
    <name evidence="2" type="ORF">ACFSC0_13570</name>
</gene>
<comment type="caution">
    <text evidence="2">The sequence shown here is derived from an EMBL/GenBank/DDBJ whole genome shotgun (WGS) entry which is preliminary data.</text>
</comment>
<sequence length="350" mass="36317">MSRILFVVDAGPLVGGGHVMRSLSLAQALAARGATPIFLSPPPVAEILQAFAPETPRISAPAGGPETLIAAAAFADVEAVVFDHYGLSREAHEAIGKGRPRLVVDDLADRPLGADVVLDPGPQRTSADYAQLAPGARLLLGPQYAPLRPEFSALREAAMARRDGPVRRILISMGLTDVGGITGQVLQKLRSRLGMLAIDVVLGAAAPSRRGLERLAAHDPRLELHIDTPDMAVLAAEADAAIGAAGSSTWERCALALPSVLVVLAENQRPGAAAVAEAGAALVVDREAADFEAQLDRAIVRLLADAGLRRRLSEAAASMCDGLGAPRVAEAFLGIIAARGSLPQSQTQQV</sequence>
<dbReference type="Gene3D" id="3.40.50.11190">
    <property type="match status" value="1"/>
</dbReference>
<evidence type="ECO:0000259" key="1">
    <source>
        <dbReference type="Pfam" id="PF04101"/>
    </source>
</evidence>
<protein>
    <submittedName>
        <fullName evidence="2">UDP-2,4-diacetamido-2,4, 6-trideoxy-beta-L-altropyranose hydrolase</fullName>
        <ecNumber evidence="2">3.6.1.57</ecNumber>
    </submittedName>
</protein>
<keyword evidence="3" id="KW-1185">Reference proteome</keyword>
<dbReference type="Gene3D" id="3.40.50.2000">
    <property type="entry name" value="Glycogen Phosphorylase B"/>
    <property type="match status" value="1"/>
</dbReference>
<keyword evidence="2" id="KW-0378">Hydrolase</keyword>